<dbReference type="PIRSF" id="PIRSF029681">
    <property type="entry name" value="PagL"/>
    <property type="match status" value="1"/>
</dbReference>
<dbReference type="AlphaFoldDB" id="A0A972FSE2"/>
<evidence type="ECO:0000256" key="2">
    <source>
        <dbReference type="PIRSR" id="PIRSR029681-2"/>
    </source>
</evidence>
<dbReference type="EMBL" id="JAAXYH010000005">
    <property type="protein sequence ID" value="NMH65343.1"/>
    <property type="molecule type" value="Genomic_DNA"/>
</dbReference>
<feature type="active site" description="Charge relay system" evidence="1">
    <location>
        <position position="146"/>
    </location>
</feature>
<gene>
    <name evidence="3" type="ORF">HC757_09185</name>
</gene>
<name>A0A972FSE2_9GAMM</name>
<dbReference type="Pfam" id="PF09411">
    <property type="entry name" value="PagL"/>
    <property type="match status" value="1"/>
</dbReference>
<feature type="active site" description="Charge relay system" evidence="1">
    <location>
        <position position="132"/>
    </location>
</feature>
<evidence type="ECO:0000313" key="4">
    <source>
        <dbReference type="Proteomes" id="UP000737113"/>
    </source>
</evidence>
<accession>A0A972FSE2</accession>
<keyword evidence="4" id="KW-1185">Reference proteome</keyword>
<dbReference type="SUPFAM" id="SSF56925">
    <property type="entry name" value="OMPA-like"/>
    <property type="match status" value="1"/>
</dbReference>
<protein>
    <submittedName>
        <fullName evidence="3">Acyloxyacyl hydrolase</fullName>
    </submittedName>
</protein>
<organism evidence="3 4">
    <name type="scientific">Shewanella salipaludis</name>
    <dbReference type="NCBI Taxonomy" id="2723052"/>
    <lineage>
        <taxon>Bacteria</taxon>
        <taxon>Pseudomonadati</taxon>
        <taxon>Pseudomonadota</taxon>
        <taxon>Gammaproteobacteria</taxon>
        <taxon>Alteromonadales</taxon>
        <taxon>Shewanellaceae</taxon>
        <taxon>Shewanella</taxon>
    </lineage>
</organism>
<evidence type="ECO:0000313" key="3">
    <source>
        <dbReference type="EMBL" id="NMH65343.1"/>
    </source>
</evidence>
<dbReference type="Proteomes" id="UP000737113">
    <property type="component" value="Unassembled WGS sequence"/>
</dbReference>
<dbReference type="InterPro" id="IPR011250">
    <property type="entry name" value="OMP/PagP_B-barrel"/>
</dbReference>
<comment type="caution">
    <text evidence="3">The sequence shown here is derived from an EMBL/GenBank/DDBJ whole genome shotgun (WGS) entry which is preliminary data.</text>
</comment>
<sequence length="156" mass="17493">MASVYAVWGDGNTEGVKLAYEADTRLLNAWLPAWLAEGELSLETSVGYWGYDGKKGHETNWLLTGSPVLRYPLGSLADQDVFIEVGVGLALLQETRFANRNLDTHYQFESRLGLETRLGEADRHRLGLNYLHYSNAGLSSPNPGMDFISLSYRYSW</sequence>
<proteinExistence type="predicted"/>
<keyword evidence="3" id="KW-0378">Hydrolase</keyword>
<dbReference type="GO" id="GO:0016787">
    <property type="term" value="F:hydrolase activity"/>
    <property type="evidence" value="ECO:0007669"/>
    <property type="project" value="UniProtKB-KW"/>
</dbReference>
<dbReference type="Gene3D" id="2.40.160.20">
    <property type="match status" value="1"/>
</dbReference>
<evidence type="ECO:0000256" key="1">
    <source>
        <dbReference type="PIRSR" id="PIRSR029681-1"/>
    </source>
</evidence>
<feature type="site" description="Critical for activity" evidence="2">
    <location>
        <position position="135"/>
    </location>
</feature>
<reference evidence="3" key="1">
    <citation type="submission" date="2020-04" db="EMBL/GenBank/DDBJ databases">
        <title>Description of Shewanella salipaludis sp. nov., isolated from a salt marsh.</title>
        <authorList>
            <person name="Park S."/>
            <person name="Yoon J.-H."/>
        </authorList>
    </citation>
    <scope>NUCLEOTIDE SEQUENCE</scope>
    <source>
        <strain evidence="3">SHSM-M6</strain>
    </source>
</reference>
<feature type="active site" description="Charge relay system" evidence="1">
    <location>
        <position position="134"/>
    </location>
</feature>
<dbReference type="InterPro" id="IPR018550">
    <property type="entry name" value="Lipid-A_deacylase-rel"/>
</dbReference>